<feature type="region of interest" description="Disordered" evidence="2">
    <location>
        <begin position="447"/>
        <end position="469"/>
    </location>
</feature>
<reference evidence="3 4" key="1">
    <citation type="submission" date="2023-08" db="EMBL/GenBank/DDBJ databases">
        <title>Mesonia sp. MT50, isolated from deep-sea sediment of the Mariana Trench.</title>
        <authorList>
            <person name="Fu H."/>
        </authorList>
    </citation>
    <scope>NUCLEOTIDE SEQUENCE [LARGE SCALE GENOMIC DNA]</scope>
    <source>
        <strain evidence="3 4">MT50</strain>
    </source>
</reference>
<dbReference type="SMART" id="SM00028">
    <property type="entry name" value="TPR"/>
    <property type="match status" value="3"/>
</dbReference>
<comment type="caution">
    <text evidence="3">The sequence shown here is derived from an EMBL/GenBank/DDBJ whole genome shotgun (WGS) entry which is preliminary data.</text>
</comment>
<sequence>MKRNYLPTYTRYLIVLLAAVSLVSCSRKKNKWLNRNFHAMGAYYNVIYNGNLALEQGKEELEQTYIDNYWEILPIERMQVVEESRLADDSRNESFSKAEDKAAKAIQKHNINIGGTEYNPQMDEAFLLLGKARYYDQRFFPALEAFNYIITDYPESDRLVTAKVWREKTNMRMGNNETALKNIKTLLAQDIEFEEEDLADASATLAQAYINLEQKDSAIAPLAEAIRVTPSNEKRGRYLYIKGQLYDRLEQIDSANAAFDEVIALNRKSPRIYMINAYMEKARNYDFDEQDRLALLELLQELEEDRENRPYLDKIYYQIAEYYRDNDTIPGSVSFYNKSLRTNTQDTYLKSRNYLTLGNINFDDALYKEAGAYYDSTLANLRENTREYRAIKKKRVNLEDVILYEDIAVKNDSILNLVNMPEAERLAFFTKYTNTLKEEALAEAKEAAKNKNKPSGNLFGKQQSTAGGASSKGDFYFYDSKQVAKGVLKFNRTWGDRALADNWRYEKGGKNTSEQEEIDPEEEMLAAIESEPQFQPETYLENIPKDEKVIDSLAKERNFAYYQLGIIYKEKFKEYGLASNKLEALLKNNPEERLVLPSKYNLFKIYEAMGDDAKANAWKQNILTNHPDSRYATILKNPRGLLDDQNSPEAVYATVYRKFENQEYKKVIDESNKNIEVFTGNDIVPKFELLKATASGRYYGFEEYKKGLNYVALNYPQSEEGKRAEEIVKTSLPVLKNTDFAFPTDAKEYKLVYPFELSAKQVDTSKITSDKEKRNLNKTQQPTMQDVLALKEKIDKAIVEFGFTDLSTSIDIYTPNETLLIVHGLKSKLGAEGFGEKLLKEKEYKIKHQNIGIASPDYKIVQVHKNLDDYISQASK</sequence>
<keyword evidence="4" id="KW-1185">Reference proteome</keyword>
<evidence type="ECO:0008006" key="5">
    <source>
        <dbReference type="Google" id="ProtNLM"/>
    </source>
</evidence>
<name>A0ABU0ZZZ1_9FLAO</name>
<dbReference type="EMBL" id="JAVHUL010000005">
    <property type="protein sequence ID" value="MDQ7916566.1"/>
    <property type="molecule type" value="Genomic_DNA"/>
</dbReference>
<proteinExistence type="predicted"/>
<evidence type="ECO:0000313" key="3">
    <source>
        <dbReference type="EMBL" id="MDQ7916566.1"/>
    </source>
</evidence>
<dbReference type="InterPro" id="IPR019734">
    <property type="entry name" value="TPR_rpt"/>
</dbReference>
<dbReference type="PROSITE" id="PS51257">
    <property type="entry name" value="PROKAR_LIPOPROTEIN"/>
    <property type="match status" value="1"/>
</dbReference>
<evidence type="ECO:0000313" key="4">
    <source>
        <dbReference type="Proteomes" id="UP001230915"/>
    </source>
</evidence>
<evidence type="ECO:0000256" key="1">
    <source>
        <dbReference type="PROSITE-ProRule" id="PRU00339"/>
    </source>
</evidence>
<dbReference type="SUPFAM" id="SSF48452">
    <property type="entry name" value="TPR-like"/>
    <property type="match status" value="2"/>
</dbReference>
<dbReference type="PROSITE" id="PS50005">
    <property type="entry name" value="TPR"/>
    <property type="match status" value="1"/>
</dbReference>
<gene>
    <name evidence="3" type="ORF">RBU60_03185</name>
</gene>
<dbReference type="RefSeq" id="WP_308863217.1">
    <property type="nucleotide sequence ID" value="NZ_JAVHUL010000005.1"/>
</dbReference>
<organism evidence="3 4">
    <name type="scientific">Mesonia profundi</name>
    <dbReference type="NCBI Taxonomy" id="3070998"/>
    <lineage>
        <taxon>Bacteria</taxon>
        <taxon>Pseudomonadati</taxon>
        <taxon>Bacteroidota</taxon>
        <taxon>Flavobacteriia</taxon>
        <taxon>Flavobacteriales</taxon>
        <taxon>Flavobacteriaceae</taxon>
        <taxon>Mesonia</taxon>
    </lineage>
</organism>
<dbReference type="Proteomes" id="UP001230915">
    <property type="component" value="Unassembled WGS sequence"/>
</dbReference>
<dbReference type="Pfam" id="PF13174">
    <property type="entry name" value="TPR_6"/>
    <property type="match status" value="1"/>
</dbReference>
<accession>A0ABU0ZZZ1</accession>
<dbReference type="Gene3D" id="1.25.40.10">
    <property type="entry name" value="Tetratricopeptide repeat domain"/>
    <property type="match status" value="3"/>
</dbReference>
<dbReference type="InterPro" id="IPR011990">
    <property type="entry name" value="TPR-like_helical_dom_sf"/>
</dbReference>
<protein>
    <recommendedName>
        <fullName evidence="5">Gliding motility protein</fullName>
    </recommendedName>
</protein>
<evidence type="ECO:0000256" key="2">
    <source>
        <dbReference type="SAM" id="MobiDB-lite"/>
    </source>
</evidence>
<keyword evidence="1" id="KW-0802">TPR repeat</keyword>
<feature type="repeat" description="TPR" evidence="1">
    <location>
        <begin position="199"/>
        <end position="232"/>
    </location>
</feature>